<dbReference type="InterPro" id="IPR038282">
    <property type="entry name" value="DUF2267_sf"/>
</dbReference>
<dbReference type="STRING" id="394096.DB31_0778"/>
<name>A0A085WXV2_9BACT</name>
<dbReference type="Proteomes" id="UP000028725">
    <property type="component" value="Unassembled WGS sequence"/>
</dbReference>
<dbReference type="Pfam" id="PF10025">
    <property type="entry name" value="DUF2267"/>
    <property type="match status" value="1"/>
</dbReference>
<protein>
    <submittedName>
        <fullName evidence="1">Uncharacterized protein</fullName>
    </submittedName>
</protein>
<dbReference type="AlphaFoldDB" id="A0A085WXV2"/>
<dbReference type="InterPro" id="IPR018727">
    <property type="entry name" value="DUF2267"/>
</dbReference>
<comment type="caution">
    <text evidence="1">The sequence shown here is derived from an EMBL/GenBank/DDBJ whole genome shotgun (WGS) entry which is preliminary data.</text>
</comment>
<reference evidence="1 2" key="1">
    <citation type="submission" date="2014-04" db="EMBL/GenBank/DDBJ databases">
        <title>Genome assembly of Hyalangium minutum DSM 14724.</title>
        <authorList>
            <person name="Sharma G."/>
            <person name="Subramanian S."/>
        </authorList>
    </citation>
    <scope>NUCLEOTIDE SEQUENCE [LARGE SCALE GENOMIC DNA]</scope>
    <source>
        <strain evidence="1 2">DSM 14724</strain>
    </source>
</reference>
<gene>
    <name evidence="1" type="ORF">DB31_0778</name>
</gene>
<sequence>MAENMEPPQEAGVGITESELDELETQALFDALRGSGQLQSLGLTDNVEETVQAILCALRRNLRLDQVDIIRGLLPGNVDLIFATCERAHGRRLVPKEFQRDLFLDDLAEHLRISGDQALTVAQTFFQAMRSQLAEGDFNDACLFLKSEDLMDLLRYSNPLTESAHEIERRPAPLS</sequence>
<accession>A0A085WXV2</accession>
<evidence type="ECO:0000313" key="2">
    <source>
        <dbReference type="Proteomes" id="UP000028725"/>
    </source>
</evidence>
<organism evidence="1 2">
    <name type="scientific">Hyalangium minutum</name>
    <dbReference type="NCBI Taxonomy" id="394096"/>
    <lineage>
        <taxon>Bacteria</taxon>
        <taxon>Pseudomonadati</taxon>
        <taxon>Myxococcota</taxon>
        <taxon>Myxococcia</taxon>
        <taxon>Myxococcales</taxon>
        <taxon>Cystobacterineae</taxon>
        <taxon>Archangiaceae</taxon>
        <taxon>Hyalangium</taxon>
    </lineage>
</organism>
<dbReference type="Gene3D" id="1.10.490.110">
    <property type="entry name" value="Uncharacterized conserved protein DUF2267"/>
    <property type="match status" value="1"/>
</dbReference>
<evidence type="ECO:0000313" key="1">
    <source>
        <dbReference type="EMBL" id="KFE72515.1"/>
    </source>
</evidence>
<dbReference type="EMBL" id="JMCB01000001">
    <property type="protein sequence ID" value="KFE72515.1"/>
    <property type="molecule type" value="Genomic_DNA"/>
</dbReference>
<keyword evidence="2" id="KW-1185">Reference proteome</keyword>
<dbReference type="RefSeq" id="WP_044181922.1">
    <property type="nucleotide sequence ID" value="NZ_JMCB01000001.1"/>
</dbReference>
<proteinExistence type="predicted"/>